<organism evidence="5 6">
    <name type="scientific">Plasmodium gaboni</name>
    <dbReference type="NCBI Taxonomy" id="647221"/>
    <lineage>
        <taxon>Eukaryota</taxon>
        <taxon>Sar</taxon>
        <taxon>Alveolata</taxon>
        <taxon>Apicomplexa</taxon>
        <taxon>Aconoidasida</taxon>
        <taxon>Haemosporida</taxon>
        <taxon>Plasmodiidae</taxon>
        <taxon>Plasmodium</taxon>
        <taxon>Plasmodium (Laverania)</taxon>
    </lineage>
</organism>
<dbReference type="GeneID" id="29774897"/>
<accession>A0A151LUS3</accession>
<feature type="compositionally biased region" description="Polar residues" evidence="2">
    <location>
        <begin position="281"/>
        <end position="290"/>
    </location>
</feature>
<sequence>MIRIKKKLILTILYIHLFILNRLSFENAIKKTKNQENNLTLLPIKSTEEEKNDIKNKKDIKKEIDNDKENIKRNNTTNHSTYIKSYLNINVNDGLKYLFMPSHNSFIKKYSVLNQINDGMLENKKNDVKNNEDHKNVDYKNVNFLQYDFKELSNYNIADSIDIIQEKEGHLDFIIIPYYIYIDYHKHISYNSIYHKLSTFWKYKDVDAFIKNINEKYDQVKSKCNDINNDLIATIKKLEHPYDINNKNEDSYRYDISEEIDDRSEETDEEIEEVEDNIQDTDSSNTPSNNKKNDLMNRTFKKMMDEYNTKKNKLIQCIKNHENDFNKICMDMKNFSTNLFQQISCDNINFCDTNGIKYHYDEYINKRILSIKSINLNKDISDMTNILQQSELLLTNLNKKMGSYIYIDTIKFIHKEMKHILKRIEYHTNIINDKTKIIQDKIKLNTWRTFQKDELLKRILDLSNEYSLFITSDDLRQMLYKTFYSKEKYLHNIFHHLIYVLQMKFNDVPIKMEYFQTYKKKKPLTQ</sequence>
<protein>
    <submittedName>
        <fullName evidence="5">Reticulocyte binding protein 5</fullName>
    </submittedName>
</protein>
<reference evidence="5 6" key="1">
    <citation type="journal article" date="2016" name="Nat. Commun.">
        <title>Genomes of cryptic chimpanzee Plasmodium species reveal key evolutionary events leading to human malaria.</title>
        <authorList>
            <person name="Sundararaman S.A."/>
            <person name="Plenderleith L.J."/>
            <person name="Liu W."/>
            <person name="Loy D.E."/>
            <person name="Learn G.H."/>
            <person name="Li Y."/>
            <person name="Shaw K.S."/>
            <person name="Ayouba A."/>
            <person name="Peeters M."/>
            <person name="Speede S."/>
            <person name="Shaw G.M."/>
            <person name="Bushman F.D."/>
            <person name="Brisson D."/>
            <person name="Rayner J.C."/>
            <person name="Sharp P.M."/>
            <person name="Hahn B.H."/>
        </authorList>
    </citation>
    <scope>NUCLEOTIDE SEQUENCE [LARGE SCALE GENOMIC DNA]</scope>
    <source>
        <strain evidence="5 6">SY75</strain>
    </source>
</reference>
<proteinExistence type="predicted"/>
<keyword evidence="1" id="KW-0175">Coiled coil</keyword>
<feature type="signal peptide" evidence="3">
    <location>
        <begin position="1"/>
        <end position="24"/>
    </location>
</feature>
<evidence type="ECO:0000256" key="2">
    <source>
        <dbReference type="SAM" id="MobiDB-lite"/>
    </source>
</evidence>
<dbReference type="VEuPathDB" id="PlasmoDB:PGSY75_0424100"/>
<feature type="compositionally biased region" description="Acidic residues" evidence="2">
    <location>
        <begin position="260"/>
        <end position="279"/>
    </location>
</feature>
<dbReference type="AlphaFoldDB" id="A0A151LUS3"/>
<keyword evidence="3" id="KW-0732">Signal</keyword>
<dbReference type="VEuPathDB" id="PlasmoDB:PGABG01_0421100"/>
<dbReference type="EMBL" id="LVLB01000005">
    <property type="protein sequence ID" value="KYO02926.1"/>
    <property type="molecule type" value="Genomic_DNA"/>
</dbReference>
<feature type="domain" description="Rh5 coiled-coil" evidence="4">
    <location>
        <begin position="256"/>
        <end position="504"/>
    </location>
</feature>
<feature type="coiled-coil region" evidence="1">
    <location>
        <begin position="44"/>
        <end position="74"/>
    </location>
</feature>
<gene>
    <name evidence="5" type="ORF">PGSY75_0424100</name>
</gene>
<dbReference type="Proteomes" id="UP000076004">
    <property type="component" value="Chromosome 4"/>
</dbReference>
<name>A0A151LUS3_9APIC</name>
<evidence type="ECO:0000313" key="6">
    <source>
        <dbReference type="Proteomes" id="UP000076004"/>
    </source>
</evidence>
<dbReference type="InterPro" id="IPR041668">
    <property type="entry name" value="Rh5_CC"/>
</dbReference>
<dbReference type="RefSeq" id="XP_018643446.1">
    <property type="nucleotide sequence ID" value="XM_018784284.1"/>
</dbReference>
<evidence type="ECO:0000256" key="3">
    <source>
        <dbReference type="SAM" id="SignalP"/>
    </source>
</evidence>
<evidence type="ECO:0000259" key="4">
    <source>
        <dbReference type="Pfam" id="PF18515"/>
    </source>
</evidence>
<evidence type="ECO:0000256" key="1">
    <source>
        <dbReference type="SAM" id="Coils"/>
    </source>
</evidence>
<feature type="region of interest" description="Disordered" evidence="2">
    <location>
        <begin position="260"/>
        <end position="294"/>
    </location>
</feature>
<dbReference type="Pfam" id="PF18515">
    <property type="entry name" value="Rh5"/>
    <property type="match status" value="1"/>
</dbReference>
<dbReference type="KEGG" id="pgab:PGSY75_0424100"/>
<evidence type="ECO:0000313" key="5">
    <source>
        <dbReference type="EMBL" id="KYO02926.1"/>
    </source>
</evidence>
<comment type="caution">
    <text evidence="5">The sequence shown here is derived from an EMBL/GenBank/DDBJ whole genome shotgun (WGS) entry which is preliminary data.</text>
</comment>
<feature type="chain" id="PRO_5007584515" evidence="3">
    <location>
        <begin position="25"/>
        <end position="526"/>
    </location>
</feature>